<organism evidence="2 3">
    <name type="scientific">Sphagnum troendelagicum</name>
    <dbReference type="NCBI Taxonomy" id="128251"/>
    <lineage>
        <taxon>Eukaryota</taxon>
        <taxon>Viridiplantae</taxon>
        <taxon>Streptophyta</taxon>
        <taxon>Embryophyta</taxon>
        <taxon>Bryophyta</taxon>
        <taxon>Sphagnophytina</taxon>
        <taxon>Sphagnopsida</taxon>
        <taxon>Sphagnales</taxon>
        <taxon>Sphagnaceae</taxon>
        <taxon>Sphagnum</taxon>
    </lineage>
</organism>
<accession>A0ABP0TG68</accession>
<feature type="region of interest" description="Disordered" evidence="1">
    <location>
        <begin position="1"/>
        <end position="99"/>
    </location>
</feature>
<feature type="compositionally biased region" description="Basic and acidic residues" evidence="1">
    <location>
        <begin position="1"/>
        <end position="19"/>
    </location>
</feature>
<dbReference type="Proteomes" id="UP001497512">
    <property type="component" value="Chromosome 11"/>
</dbReference>
<feature type="compositionally biased region" description="Basic and acidic residues" evidence="1">
    <location>
        <begin position="82"/>
        <end position="95"/>
    </location>
</feature>
<protein>
    <submittedName>
        <fullName evidence="2">Uncharacterized protein</fullName>
    </submittedName>
</protein>
<reference evidence="2" key="1">
    <citation type="submission" date="2024-02" db="EMBL/GenBank/DDBJ databases">
        <authorList>
            <consortium name="ELIXIR-Norway"/>
            <consortium name="Elixir Norway"/>
        </authorList>
    </citation>
    <scope>NUCLEOTIDE SEQUENCE</scope>
</reference>
<dbReference type="EMBL" id="OZ019903">
    <property type="protein sequence ID" value="CAK9195832.1"/>
    <property type="molecule type" value="Genomic_DNA"/>
</dbReference>
<proteinExistence type="predicted"/>
<gene>
    <name evidence="2" type="ORF">CSSPTR1EN2_LOCUS3170</name>
</gene>
<feature type="compositionally biased region" description="Polar residues" evidence="1">
    <location>
        <begin position="35"/>
        <end position="57"/>
    </location>
</feature>
<name>A0ABP0TG68_9BRYO</name>
<evidence type="ECO:0000313" key="3">
    <source>
        <dbReference type="Proteomes" id="UP001497512"/>
    </source>
</evidence>
<evidence type="ECO:0000256" key="1">
    <source>
        <dbReference type="SAM" id="MobiDB-lite"/>
    </source>
</evidence>
<sequence>MASRVREQNSSADPRHEAQAPDTYQGGAPSKLPRNLTSATSSGKDPSKTRSSNQSSDPEQRWLSAGVPETRKVADPTPSPGRAEEETRADGRKSLEGATTSKSSIFFELPELDCPIAQNPESIDILSNGEPLRARIWPVLTRDKNSNKETLVYSKNQARLSLPLNLRIMGPTEAEWTQESAWADLTQCLETELEEKILRYKLSIKTQPLLQWSWLKENSRGGTECTILVHIDFGSSALSIQNKRHLHWKVLDGKTEMGNKMEFSAPIHSLLMKIEAVQSEH</sequence>
<evidence type="ECO:0000313" key="2">
    <source>
        <dbReference type="EMBL" id="CAK9195832.1"/>
    </source>
</evidence>
<keyword evidence="3" id="KW-1185">Reference proteome</keyword>